<name>A0ABR4HWC4_9EURO</name>
<organism evidence="1 2">
    <name type="scientific">Aspergillus granulosus</name>
    <dbReference type="NCBI Taxonomy" id="176169"/>
    <lineage>
        <taxon>Eukaryota</taxon>
        <taxon>Fungi</taxon>
        <taxon>Dikarya</taxon>
        <taxon>Ascomycota</taxon>
        <taxon>Pezizomycotina</taxon>
        <taxon>Eurotiomycetes</taxon>
        <taxon>Eurotiomycetidae</taxon>
        <taxon>Eurotiales</taxon>
        <taxon>Aspergillaceae</taxon>
        <taxon>Aspergillus</taxon>
        <taxon>Aspergillus subgen. Nidulantes</taxon>
    </lineage>
</organism>
<sequence>MNSITRYRWSVVASPANQPFRTVLGSRKKQGVLQCSDILIPVLLHRLLAPQPSCRVTIPTHAKYDRPRTHGAWARGVRCLHLETSLSSSLSALAKQRPLSSRLWPLPLPPVRAVKAIQLSSIPSMGQTVRSRGNASCQTCPALGWIVGVDSSAHTSRSTTRPRSSPSDYLF</sequence>
<proteinExistence type="predicted"/>
<gene>
    <name evidence="1" type="ORF">BJX63DRAFT_362535</name>
</gene>
<dbReference type="Proteomes" id="UP001610334">
    <property type="component" value="Unassembled WGS sequence"/>
</dbReference>
<accession>A0ABR4HWC4</accession>
<evidence type="ECO:0000313" key="1">
    <source>
        <dbReference type="EMBL" id="KAL2819804.1"/>
    </source>
</evidence>
<protein>
    <submittedName>
        <fullName evidence="1">Uncharacterized protein</fullName>
    </submittedName>
</protein>
<evidence type="ECO:0000313" key="2">
    <source>
        <dbReference type="Proteomes" id="UP001610334"/>
    </source>
</evidence>
<dbReference type="EMBL" id="JBFXLT010000009">
    <property type="protein sequence ID" value="KAL2819804.1"/>
    <property type="molecule type" value="Genomic_DNA"/>
</dbReference>
<reference evidence="1 2" key="1">
    <citation type="submission" date="2024-07" db="EMBL/GenBank/DDBJ databases">
        <title>Section-level genome sequencing and comparative genomics of Aspergillus sections Usti and Cavernicolus.</title>
        <authorList>
            <consortium name="Lawrence Berkeley National Laboratory"/>
            <person name="Nybo J.L."/>
            <person name="Vesth T.C."/>
            <person name="Theobald S."/>
            <person name="Frisvad J.C."/>
            <person name="Larsen T.O."/>
            <person name="Kjaerboelling I."/>
            <person name="Rothschild-Mancinelli K."/>
            <person name="Lyhne E.K."/>
            <person name="Kogle M.E."/>
            <person name="Barry K."/>
            <person name="Clum A."/>
            <person name="Na H."/>
            <person name="Ledsgaard L."/>
            <person name="Lin J."/>
            <person name="Lipzen A."/>
            <person name="Kuo A."/>
            <person name="Riley R."/>
            <person name="Mondo S."/>
            <person name="Labutti K."/>
            <person name="Haridas S."/>
            <person name="Pangalinan J."/>
            <person name="Salamov A.A."/>
            <person name="Simmons B.A."/>
            <person name="Magnuson J.K."/>
            <person name="Chen J."/>
            <person name="Drula E."/>
            <person name="Henrissat B."/>
            <person name="Wiebenga A."/>
            <person name="Lubbers R.J."/>
            <person name="Gomes A.C."/>
            <person name="Makela M.R."/>
            <person name="Stajich J."/>
            <person name="Grigoriev I.V."/>
            <person name="Mortensen U.H."/>
            <person name="De Vries R.P."/>
            <person name="Baker S.E."/>
            <person name="Andersen M.R."/>
        </authorList>
    </citation>
    <scope>NUCLEOTIDE SEQUENCE [LARGE SCALE GENOMIC DNA]</scope>
    <source>
        <strain evidence="1 2">CBS 588.65</strain>
    </source>
</reference>
<comment type="caution">
    <text evidence="1">The sequence shown here is derived from an EMBL/GenBank/DDBJ whole genome shotgun (WGS) entry which is preliminary data.</text>
</comment>
<keyword evidence="2" id="KW-1185">Reference proteome</keyword>